<comment type="caution">
    <text evidence="7">The sequence shown here is derived from an EMBL/GenBank/DDBJ whole genome shotgun (WGS) entry which is preliminary data.</text>
</comment>
<dbReference type="InterPro" id="IPR020846">
    <property type="entry name" value="MFS_dom"/>
</dbReference>
<keyword evidence="8" id="KW-1185">Reference proteome</keyword>
<evidence type="ECO:0000256" key="3">
    <source>
        <dbReference type="ARBA" id="ARBA00022989"/>
    </source>
</evidence>
<proteinExistence type="predicted"/>
<dbReference type="SUPFAM" id="SSF103473">
    <property type="entry name" value="MFS general substrate transporter"/>
    <property type="match status" value="1"/>
</dbReference>
<evidence type="ECO:0000313" key="8">
    <source>
        <dbReference type="Proteomes" id="UP001597145"/>
    </source>
</evidence>
<evidence type="ECO:0000256" key="5">
    <source>
        <dbReference type="SAM" id="Phobius"/>
    </source>
</evidence>
<gene>
    <name evidence="7" type="ORF">ACFSCY_14600</name>
</gene>
<name>A0ABW4FK10_9PSEU</name>
<feature type="transmembrane region" description="Helical" evidence="5">
    <location>
        <begin position="12"/>
        <end position="36"/>
    </location>
</feature>
<dbReference type="EMBL" id="JBHUCP010000009">
    <property type="protein sequence ID" value="MFD1530674.1"/>
    <property type="molecule type" value="Genomic_DNA"/>
</dbReference>
<reference evidence="8" key="1">
    <citation type="journal article" date="2019" name="Int. J. Syst. Evol. Microbiol.">
        <title>The Global Catalogue of Microorganisms (GCM) 10K type strain sequencing project: providing services to taxonomists for standard genome sequencing and annotation.</title>
        <authorList>
            <consortium name="The Broad Institute Genomics Platform"/>
            <consortium name="The Broad Institute Genome Sequencing Center for Infectious Disease"/>
            <person name="Wu L."/>
            <person name="Ma J."/>
        </authorList>
    </citation>
    <scope>NUCLEOTIDE SEQUENCE [LARGE SCALE GENOMIC DNA]</scope>
    <source>
        <strain evidence="8">JCM 12165</strain>
    </source>
</reference>
<dbReference type="PROSITE" id="PS50850">
    <property type="entry name" value="MFS"/>
    <property type="match status" value="1"/>
</dbReference>
<dbReference type="Proteomes" id="UP001597145">
    <property type="component" value="Unassembled WGS sequence"/>
</dbReference>
<dbReference type="Gene3D" id="1.20.1250.20">
    <property type="entry name" value="MFS general substrate transporter like domains"/>
    <property type="match status" value="1"/>
</dbReference>
<accession>A0ABW4FK10</accession>
<feature type="transmembrane region" description="Helical" evidence="5">
    <location>
        <begin position="42"/>
        <end position="62"/>
    </location>
</feature>
<keyword evidence="3 5" id="KW-1133">Transmembrane helix</keyword>
<feature type="domain" description="Major facilitator superfamily (MFS) profile" evidence="6">
    <location>
        <begin position="1"/>
        <end position="66"/>
    </location>
</feature>
<dbReference type="RefSeq" id="WP_343970286.1">
    <property type="nucleotide sequence ID" value="NZ_BAAAJG010000002.1"/>
</dbReference>
<sequence length="66" mass="6287">MSGLAPEHARGLVTGLQGSATTLGGAIATPLTGLLIDNASPAAAVLTVGTVGIALAAVAGLARRRP</sequence>
<keyword evidence="2 5" id="KW-0812">Transmembrane</keyword>
<evidence type="ECO:0000259" key="6">
    <source>
        <dbReference type="PROSITE" id="PS50850"/>
    </source>
</evidence>
<protein>
    <recommendedName>
        <fullName evidence="6">Major facilitator superfamily (MFS) profile domain-containing protein</fullName>
    </recommendedName>
</protein>
<organism evidence="7 8">
    <name type="scientific">Pseudonocardia aurantiaca</name>
    <dbReference type="NCBI Taxonomy" id="75290"/>
    <lineage>
        <taxon>Bacteria</taxon>
        <taxon>Bacillati</taxon>
        <taxon>Actinomycetota</taxon>
        <taxon>Actinomycetes</taxon>
        <taxon>Pseudonocardiales</taxon>
        <taxon>Pseudonocardiaceae</taxon>
        <taxon>Pseudonocardia</taxon>
    </lineage>
</organism>
<dbReference type="InterPro" id="IPR036259">
    <property type="entry name" value="MFS_trans_sf"/>
</dbReference>
<evidence type="ECO:0000256" key="4">
    <source>
        <dbReference type="ARBA" id="ARBA00023136"/>
    </source>
</evidence>
<evidence type="ECO:0000256" key="2">
    <source>
        <dbReference type="ARBA" id="ARBA00022692"/>
    </source>
</evidence>
<comment type="subcellular location">
    <subcellularLocation>
        <location evidence="1">Cell membrane</location>
        <topology evidence="1">Multi-pass membrane protein</topology>
    </subcellularLocation>
</comment>
<keyword evidence="4 5" id="KW-0472">Membrane</keyword>
<evidence type="ECO:0000256" key="1">
    <source>
        <dbReference type="ARBA" id="ARBA00004651"/>
    </source>
</evidence>
<evidence type="ECO:0000313" key="7">
    <source>
        <dbReference type="EMBL" id="MFD1530674.1"/>
    </source>
</evidence>